<name>A0A6N2T3D9_9FIRM</name>
<dbReference type="SUPFAM" id="SSF56784">
    <property type="entry name" value="HAD-like"/>
    <property type="match status" value="1"/>
</dbReference>
<dbReference type="EC" id="3.1.3.-" evidence="1"/>
<sequence>MNLKGIVFDFNGTMYIDGDKQEAAWFEFFQRHADGKYTVRQLHKMIHGINGGEFLKMALNPDLTEQEIYDLTEEKEDIYREMCLNDPKGINFTEGLPEFLTKLKEHAVPFAIATASAIGNVRFYMKHMHLTHWIPAEHIVYDDGTFKGKPEPDIYLMAMERIGLCPGECVVFEDADAGIEAARRAGAGKIIAIGPKKDHERLLGLPGVTAVIEDFREVGLDLLETV</sequence>
<dbReference type="InterPro" id="IPR023214">
    <property type="entry name" value="HAD_sf"/>
</dbReference>
<dbReference type="InterPro" id="IPR051806">
    <property type="entry name" value="HAD-like_SPP"/>
</dbReference>
<dbReference type="SFLD" id="SFLDG01129">
    <property type="entry name" value="C1.5:_HAD__Beta-PGM__Phosphata"/>
    <property type="match status" value="1"/>
</dbReference>
<dbReference type="InterPro" id="IPR006439">
    <property type="entry name" value="HAD-SF_hydro_IA"/>
</dbReference>
<proteinExistence type="predicted"/>
<dbReference type="EMBL" id="CACRSQ010000003">
    <property type="protein sequence ID" value="VYS98961.1"/>
    <property type="molecule type" value="Genomic_DNA"/>
</dbReference>
<keyword evidence="1" id="KW-0378">Hydrolase</keyword>
<dbReference type="GO" id="GO:0050308">
    <property type="term" value="F:sugar-phosphatase activity"/>
    <property type="evidence" value="ECO:0007669"/>
    <property type="project" value="TreeGrafter"/>
</dbReference>
<dbReference type="InterPro" id="IPR036412">
    <property type="entry name" value="HAD-like_sf"/>
</dbReference>
<dbReference type="SFLD" id="SFLDS00003">
    <property type="entry name" value="Haloacid_Dehalogenase"/>
    <property type="match status" value="1"/>
</dbReference>
<reference evidence="1" key="1">
    <citation type="submission" date="2019-11" db="EMBL/GenBank/DDBJ databases">
        <authorList>
            <person name="Feng L."/>
        </authorList>
    </citation>
    <scope>NUCLEOTIDE SEQUENCE</scope>
    <source>
        <strain evidence="1">AcaccaeLFYP115</strain>
    </source>
</reference>
<dbReference type="PRINTS" id="PR00413">
    <property type="entry name" value="HADHALOGNASE"/>
</dbReference>
<dbReference type="PANTHER" id="PTHR43481">
    <property type="entry name" value="FRUCTOSE-1-PHOSPHATE PHOSPHATASE"/>
    <property type="match status" value="1"/>
</dbReference>
<dbReference type="NCBIfam" id="TIGR01509">
    <property type="entry name" value="HAD-SF-IA-v3"/>
    <property type="match status" value="1"/>
</dbReference>
<protein>
    <submittedName>
        <fullName evidence="1">Phosphorylated carbohydrates phosphatase</fullName>
        <ecNumber evidence="1">3.1.3.-</ecNumber>
    </submittedName>
</protein>
<organism evidence="1">
    <name type="scientific">Anaerostipes caccae</name>
    <dbReference type="NCBI Taxonomy" id="105841"/>
    <lineage>
        <taxon>Bacteria</taxon>
        <taxon>Bacillati</taxon>
        <taxon>Bacillota</taxon>
        <taxon>Clostridia</taxon>
        <taxon>Lachnospirales</taxon>
        <taxon>Lachnospiraceae</taxon>
        <taxon>Anaerostipes</taxon>
    </lineage>
</organism>
<gene>
    <name evidence="1" type="ORF">ACLFYP115_01210</name>
</gene>
<dbReference type="Pfam" id="PF00702">
    <property type="entry name" value="Hydrolase"/>
    <property type="match status" value="1"/>
</dbReference>
<dbReference type="Gene3D" id="1.10.150.240">
    <property type="entry name" value="Putative phosphatase, domain 2"/>
    <property type="match status" value="1"/>
</dbReference>
<accession>A0A6N2T3D9</accession>
<dbReference type="RefSeq" id="WP_006566844.1">
    <property type="nucleotide sequence ID" value="NZ_CACRSQ010000003.1"/>
</dbReference>
<dbReference type="PANTHER" id="PTHR43481:SF4">
    <property type="entry name" value="GLYCEROL-1-PHOSPHATE PHOSPHOHYDROLASE 1-RELATED"/>
    <property type="match status" value="1"/>
</dbReference>
<dbReference type="Gene3D" id="3.40.50.1000">
    <property type="entry name" value="HAD superfamily/HAD-like"/>
    <property type="match status" value="1"/>
</dbReference>
<dbReference type="InterPro" id="IPR023198">
    <property type="entry name" value="PGP-like_dom2"/>
</dbReference>
<evidence type="ECO:0000313" key="1">
    <source>
        <dbReference type="EMBL" id="VYS98961.1"/>
    </source>
</evidence>
<dbReference type="AlphaFoldDB" id="A0A6N2T3D9"/>